<dbReference type="EMBL" id="JAWDGP010001675">
    <property type="protein sequence ID" value="KAK3789433.1"/>
    <property type="molecule type" value="Genomic_DNA"/>
</dbReference>
<keyword evidence="2" id="KW-1185">Reference proteome</keyword>
<organism evidence="1 2">
    <name type="scientific">Elysia crispata</name>
    <name type="common">lettuce slug</name>
    <dbReference type="NCBI Taxonomy" id="231223"/>
    <lineage>
        <taxon>Eukaryota</taxon>
        <taxon>Metazoa</taxon>
        <taxon>Spiralia</taxon>
        <taxon>Lophotrochozoa</taxon>
        <taxon>Mollusca</taxon>
        <taxon>Gastropoda</taxon>
        <taxon>Heterobranchia</taxon>
        <taxon>Euthyneura</taxon>
        <taxon>Panpulmonata</taxon>
        <taxon>Sacoglossa</taxon>
        <taxon>Placobranchoidea</taxon>
        <taxon>Plakobranchidae</taxon>
        <taxon>Elysia</taxon>
    </lineage>
</organism>
<evidence type="ECO:0000313" key="1">
    <source>
        <dbReference type="EMBL" id="KAK3789433.1"/>
    </source>
</evidence>
<accession>A0AAE1E1I3</accession>
<gene>
    <name evidence="1" type="ORF">RRG08_035128</name>
</gene>
<reference evidence="1" key="1">
    <citation type="journal article" date="2023" name="G3 (Bethesda)">
        <title>A reference genome for the long-term kleptoplast-retaining sea slug Elysia crispata morphotype clarki.</title>
        <authorList>
            <person name="Eastman K.E."/>
            <person name="Pendleton A.L."/>
            <person name="Shaikh M.A."/>
            <person name="Suttiyut T."/>
            <person name="Ogas R."/>
            <person name="Tomko P."/>
            <person name="Gavelis G."/>
            <person name="Widhalm J.R."/>
            <person name="Wisecaver J.H."/>
        </authorList>
    </citation>
    <scope>NUCLEOTIDE SEQUENCE</scope>
    <source>
        <strain evidence="1">ECLA1</strain>
    </source>
</reference>
<comment type="caution">
    <text evidence="1">The sequence shown here is derived from an EMBL/GenBank/DDBJ whole genome shotgun (WGS) entry which is preliminary data.</text>
</comment>
<dbReference type="Proteomes" id="UP001283361">
    <property type="component" value="Unassembled WGS sequence"/>
</dbReference>
<proteinExistence type="predicted"/>
<evidence type="ECO:0000313" key="2">
    <source>
        <dbReference type="Proteomes" id="UP001283361"/>
    </source>
</evidence>
<protein>
    <submittedName>
        <fullName evidence="1">Uncharacterized protein</fullName>
    </submittedName>
</protein>
<name>A0AAE1E1I3_9GAST</name>
<dbReference type="AlphaFoldDB" id="A0AAE1E1I3"/>
<sequence>MIGLISIPGWKTDRYTSPVQLSMLYPRSLLPCHSTESLASHTDSATGEWAGPSLIQPAIRCHREHNLSHRVIILRSPLPSGLTPACSLTRPPSRAVWLLSPTLFLCFAWLSPPLPIPHQLSIFGSEGVRLEWAWPSIQRLAPRRG</sequence>